<keyword evidence="3" id="KW-1185">Reference proteome</keyword>
<protein>
    <submittedName>
        <fullName evidence="2">Uncharacterized protein</fullName>
    </submittedName>
</protein>
<gene>
    <name evidence="2" type="ORF">SAMN05216179_0057</name>
</gene>
<keyword evidence="1" id="KW-0812">Transmembrane</keyword>
<dbReference type="AlphaFoldDB" id="A0A1M7IHR6"/>
<dbReference type="OrthoDB" id="2426108at2"/>
<evidence type="ECO:0000313" key="2">
    <source>
        <dbReference type="EMBL" id="SHM40260.1"/>
    </source>
</evidence>
<evidence type="ECO:0000313" key="3">
    <source>
        <dbReference type="Proteomes" id="UP000184184"/>
    </source>
</evidence>
<dbReference type="EMBL" id="FRCZ01000001">
    <property type="protein sequence ID" value="SHM40260.1"/>
    <property type="molecule type" value="Genomic_DNA"/>
</dbReference>
<accession>A0A1M7IHR6</accession>
<dbReference type="STRING" id="1027249.SAMN05216179_0057"/>
<name>A0A1M7IHR6_9BACI</name>
<proteinExistence type="predicted"/>
<organism evidence="2 3">
    <name type="scientific">Gracilibacillus kekensis</name>
    <dbReference type="NCBI Taxonomy" id="1027249"/>
    <lineage>
        <taxon>Bacteria</taxon>
        <taxon>Bacillati</taxon>
        <taxon>Bacillota</taxon>
        <taxon>Bacilli</taxon>
        <taxon>Bacillales</taxon>
        <taxon>Bacillaceae</taxon>
        <taxon>Gracilibacillus</taxon>
    </lineage>
</organism>
<feature type="transmembrane region" description="Helical" evidence="1">
    <location>
        <begin position="12"/>
        <end position="30"/>
    </location>
</feature>
<dbReference type="RefSeq" id="WP_073198578.1">
    <property type="nucleotide sequence ID" value="NZ_FRCZ01000001.1"/>
</dbReference>
<evidence type="ECO:0000256" key="1">
    <source>
        <dbReference type="SAM" id="Phobius"/>
    </source>
</evidence>
<dbReference type="Proteomes" id="UP000184184">
    <property type="component" value="Unassembled WGS sequence"/>
</dbReference>
<keyword evidence="1" id="KW-0472">Membrane</keyword>
<feature type="transmembrane region" description="Helical" evidence="1">
    <location>
        <begin position="42"/>
        <end position="59"/>
    </location>
</feature>
<keyword evidence="1" id="KW-1133">Transmembrane helix</keyword>
<sequence>MIASLYKRREKLAYIILLVLFVVISSFIIFDTPSTINEWLEVLLALFPCAFILVLAVLSRHKYNQLKDSEIPYSELSLVDLHHLVLKNDARVLPQLLFIEKQGNYVGTLKTIYLPWWYYPVAAFSNVMLSLLPVTMGFYTHDGELLFYFKRKGVKVTRLFIYDHNNHFLGSYVQNDFKNVINTKGKLFDEEDKLLLKIKVSGMSGDFDLRDDNNHRWAYFYNGKFPHEYTHVFNELNNDMVEISKELTIEEKMLLLSIIGYIFTFRDNRK</sequence>
<reference evidence="2 3" key="1">
    <citation type="submission" date="2016-11" db="EMBL/GenBank/DDBJ databases">
        <authorList>
            <person name="Jaros S."/>
            <person name="Januszkiewicz K."/>
            <person name="Wedrychowicz H."/>
        </authorList>
    </citation>
    <scope>NUCLEOTIDE SEQUENCE [LARGE SCALE GENOMIC DNA]</scope>
    <source>
        <strain evidence="2 3">CGMCC 1.10681</strain>
    </source>
</reference>